<organism evidence="1 2">
    <name type="scientific">Halalkalibacter alkaliphilus</name>
    <dbReference type="NCBI Taxonomy" id="2917993"/>
    <lineage>
        <taxon>Bacteria</taxon>
        <taxon>Bacillati</taxon>
        <taxon>Bacillota</taxon>
        <taxon>Bacilli</taxon>
        <taxon>Bacillales</taxon>
        <taxon>Bacillaceae</taxon>
        <taxon>Halalkalibacter</taxon>
    </lineage>
</organism>
<keyword evidence="2" id="KW-1185">Reference proteome</keyword>
<evidence type="ECO:0000313" key="1">
    <source>
        <dbReference type="EMBL" id="MCL7748558.1"/>
    </source>
</evidence>
<dbReference type="EMBL" id="JAKRYL010000016">
    <property type="protein sequence ID" value="MCL7748558.1"/>
    <property type="molecule type" value="Genomic_DNA"/>
</dbReference>
<gene>
    <name evidence="1" type="ORF">MF646_15625</name>
</gene>
<proteinExistence type="predicted"/>
<dbReference type="Proteomes" id="UP001139150">
    <property type="component" value="Unassembled WGS sequence"/>
</dbReference>
<comment type="caution">
    <text evidence="1">The sequence shown here is derived from an EMBL/GenBank/DDBJ whole genome shotgun (WGS) entry which is preliminary data.</text>
</comment>
<protein>
    <submittedName>
        <fullName evidence="1">Uncharacterized protein</fullName>
    </submittedName>
</protein>
<dbReference type="RefSeq" id="WP_250097443.1">
    <property type="nucleotide sequence ID" value="NZ_JAKRYL010000016.1"/>
</dbReference>
<reference evidence="1" key="1">
    <citation type="submission" date="2022-02" db="EMBL/GenBank/DDBJ databases">
        <title>Halalkalibacter sp. nov. isolated from Lonar Lake, India.</title>
        <authorList>
            <person name="Joshi A."/>
            <person name="Thite S."/>
            <person name="Lodha T."/>
        </authorList>
    </citation>
    <scope>NUCLEOTIDE SEQUENCE</scope>
    <source>
        <strain evidence="1">MEB205</strain>
    </source>
</reference>
<sequence length="60" mass="6989">MSTKEEVMKLIKGLPDNVTLEEIMKELYVRSKIEKGLDELQKGNFVSHNEVKEKLGNWLK</sequence>
<dbReference type="AlphaFoldDB" id="A0A9X2CUL4"/>
<name>A0A9X2CUL4_9BACI</name>
<accession>A0A9X2CUL4</accession>
<evidence type="ECO:0000313" key="2">
    <source>
        <dbReference type="Proteomes" id="UP001139150"/>
    </source>
</evidence>